<accession>A0ABU1ZKZ6</accession>
<dbReference type="InterPro" id="IPR011990">
    <property type="entry name" value="TPR-like_helical_dom_sf"/>
</dbReference>
<comment type="caution">
    <text evidence="1">The sequence shown here is derived from an EMBL/GenBank/DDBJ whole genome shotgun (WGS) entry which is preliminary data.</text>
</comment>
<name>A0ABU1ZKZ6_9BURK</name>
<gene>
    <name evidence="1" type="ORF">J2X15_001341</name>
</gene>
<proteinExistence type="predicted"/>
<dbReference type="Proteomes" id="UP001268089">
    <property type="component" value="Unassembled WGS sequence"/>
</dbReference>
<dbReference type="EMBL" id="JAVDXO010000002">
    <property type="protein sequence ID" value="MDR7306063.1"/>
    <property type="molecule type" value="Genomic_DNA"/>
</dbReference>
<reference evidence="1 2" key="1">
    <citation type="submission" date="2023-07" db="EMBL/GenBank/DDBJ databases">
        <title>Sorghum-associated microbial communities from plants grown in Nebraska, USA.</title>
        <authorList>
            <person name="Schachtman D."/>
        </authorList>
    </citation>
    <scope>NUCLEOTIDE SEQUENCE [LARGE SCALE GENOMIC DNA]</scope>
    <source>
        <strain evidence="1 2">BE308</strain>
    </source>
</reference>
<dbReference type="RefSeq" id="WP_310340624.1">
    <property type="nucleotide sequence ID" value="NZ_JAVDXO010000002.1"/>
</dbReference>
<evidence type="ECO:0000313" key="1">
    <source>
        <dbReference type="EMBL" id="MDR7306063.1"/>
    </source>
</evidence>
<sequence length="257" mass="27512">MPAWTPFPHTASYPFDAATVAAQWNRLHAGNREPLPEDPRVLAAWVLFHRGEFEAAAEAGEQLGPEGLTVANKARLIHADYLEPREKVRQELFWDIAQRTAAHAAAQPQHANAHYLHGYALGRYTQGVSVAKALAQGLGGKVKASLEAAIALQPAHADACIALGTFHAEVIDKVGPLIGSMTYGAKKDTSLALFAQGLERLPHSAIALTEYAKALVMLEGDAKQAEAHRLYEKAAAIAPLDAMGHLGVELVKAELTA</sequence>
<organism evidence="1 2">
    <name type="scientific">Rhodoferax saidenbachensis</name>
    <dbReference type="NCBI Taxonomy" id="1484693"/>
    <lineage>
        <taxon>Bacteria</taxon>
        <taxon>Pseudomonadati</taxon>
        <taxon>Pseudomonadota</taxon>
        <taxon>Betaproteobacteria</taxon>
        <taxon>Burkholderiales</taxon>
        <taxon>Comamonadaceae</taxon>
        <taxon>Rhodoferax</taxon>
    </lineage>
</organism>
<protein>
    <submittedName>
        <fullName evidence="1">Tetratricopeptide (TPR) repeat protein</fullName>
    </submittedName>
</protein>
<evidence type="ECO:0000313" key="2">
    <source>
        <dbReference type="Proteomes" id="UP001268089"/>
    </source>
</evidence>
<keyword evidence="2" id="KW-1185">Reference proteome</keyword>
<dbReference type="Gene3D" id="1.25.40.10">
    <property type="entry name" value="Tetratricopeptide repeat domain"/>
    <property type="match status" value="1"/>
</dbReference>